<comment type="cofactor">
    <cofactor evidence="1">
        <name>pyridoxal 5'-phosphate</name>
        <dbReference type="ChEBI" id="CHEBI:597326"/>
    </cofactor>
</comment>
<gene>
    <name evidence="8" type="ORF">D3230_10305</name>
</gene>
<dbReference type="Gene3D" id="3.90.1150.10">
    <property type="entry name" value="Aspartate Aminotransferase, domain 1"/>
    <property type="match status" value="1"/>
</dbReference>
<evidence type="ECO:0000259" key="7">
    <source>
        <dbReference type="Pfam" id="PF00155"/>
    </source>
</evidence>
<dbReference type="InterPro" id="IPR004839">
    <property type="entry name" value="Aminotransferase_I/II_large"/>
</dbReference>
<keyword evidence="8" id="KW-0032">Aminotransferase</keyword>
<dbReference type="Gene3D" id="3.40.640.10">
    <property type="entry name" value="Type I PLP-dependent aspartate aminotransferase-like (Major domain)"/>
    <property type="match status" value="1"/>
</dbReference>
<feature type="compositionally biased region" description="Basic and acidic residues" evidence="6">
    <location>
        <begin position="1"/>
        <end position="10"/>
    </location>
</feature>
<dbReference type="GO" id="GO:0008483">
    <property type="term" value="F:transaminase activity"/>
    <property type="evidence" value="ECO:0007669"/>
    <property type="project" value="UniProtKB-KW"/>
</dbReference>
<evidence type="ECO:0000256" key="4">
    <source>
        <dbReference type="ARBA" id="ARBA00023239"/>
    </source>
</evidence>
<evidence type="ECO:0000256" key="2">
    <source>
        <dbReference type="ARBA" id="ARBA00012224"/>
    </source>
</evidence>
<evidence type="ECO:0000256" key="5">
    <source>
        <dbReference type="ARBA" id="ARBA00037974"/>
    </source>
</evidence>
<keyword evidence="3" id="KW-0663">Pyridoxal phosphate</keyword>
<keyword evidence="4" id="KW-0456">Lyase</keyword>
<evidence type="ECO:0000313" key="8">
    <source>
        <dbReference type="EMBL" id="MBL3679673.1"/>
    </source>
</evidence>
<comment type="similarity">
    <text evidence="5">Belongs to the class-II pyridoxal-phosphate-dependent aminotransferase family. MalY/PatB cystathionine beta-lyase subfamily.</text>
</comment>
<dbReference type="InterPro" id="IPR015424">
    <property type="entry name" value="PyrdxlP-dep_Trfase"/>
</dbReference>
<sequence>MTEPDCRNAPDADPSGVPFTTLDPALLRTERTSLKWTRYPADVLPLFVAEMDFAVAPEVQQAIIERVTASDIGYLDGPGPLAPAFAGYAEAAWGWTVPHEHVHLATDVATGVVESLRVAWELRDQAGPELARRQRIVLPTPVYPGFFEMLEELPYDIVEVPLRVARETPIGQEFRLDLDAVARAFADGAEAFLLCSPHNPHGTVHTEAELAELARLAAQHGVCVIADEIHAPLTHSGARFVPFAPLAAAAGALSVTTTSPSKGWNIAGAKCSVIVAADARAHAALASLPPETTTRASILGLHAGVAAFTHGRAWLDRAIAQIEANTAYLAELVATQLPGVRLAPAQAGYLAWLDFREAGLGPDPHGQILSEARVALNNGADFGLGGAGHVRLNLACAPETIREAVARIAAILPAAAPTSAEVSR</sequence>
<dbReference type="PANTHER" id="PTHR43525">
    <property type="entry name" value="PROTEIN MALY"/>
    <property type="match status" value="1"/>
</dbReference>
<evidence type="ECO:0000256" key="6">
    <source>
        <dbReference type="SAM" id="MobiDB-lite"/>
    </source>
</evidence>
<organism evidence="8 9">
    <name type="scientific">Leucobacter chromiireducens subsp. solipictus</name>
    <dbReference type="NCBI Taxonomy" id="398235"/>
    <lineage>
        <taxon>Bacteria</taxon>
        <taxon>Bacillati</taxon>
        <taxon>Actinomycetota</taxon>
        <taxon>Actinomycetes</taxon>
        <taxon>Micrococcales</taxon>
        <taxon>Microbacteriaceae</taxon>
        <taxon>Leucobacter</taxon>
    </lineage>
</organism>
<protein>
    <recommendedName>
        <fullName evidence="2">cysteine-S-conjugate beta-lyase</fullName>
        <ecNumber evidence="2">4.4.1.13</ecNumber>
    </recommendedName>
</protein>
<feature type="region of interest" description="Disordered" evidence="6">
    <location>
        <begin position="1"/>
        <end position="20"/>
    </location>
</feature>
<reference evidence="8 9" key="1">
    <citation type="submission" date="2018-09" db="EMBL/GenBank/DDBJ databases">
        <title>Comparative genomics of Leucobacter spp.</title>
        <authorList>
            <person name="Reis A.C."/>
            <person name="Kolvenbach B.A."/>
            <person name="Corvini P.F.X."/>
            <person name="Nunes O.C."/>
        </authorList>
    </citation>
    <scope>NUCLEOTIDE SEQUENCE [LARGE SCALE GENOMIC DNA]</scope>
    <source>
        <strain evidence="8 9">TAN 31504</strain>
    </source>
</reference>
<evidence type="ECO:0000313" key="9">
    <source>
        <dbReference type="Proteomes" id="UP001645859"/>
    </source>
</evidence>
<feature type="domain" description="Aminotransferase class I/classII large" evidence="7">
    <location>
        <begin position="132"/>
        <end position="408"/>
    </location>
</feature>
<dbReference type="InterPro" id="IPR051798">
    <property type="entry name" value="Class-II_PLP-Dep_Aminotrans"/>
</dbReference>
<comment type="caution">
    <text evidence="8">The sequence shown here is derived from an EMBL/GenBank/DDBJ whole genome shotgun (WGS) entry which is preliminary data.</text>
</comment>
<dbReference type="SUPFAM" id="SSF53383">
    <property type="entry name" value="PLP-dependent transferases"/>
    <property type="match status" value="1"/>
</dbReference>
<dbReference type="InterPro" id="IPR015421">
    <property type="entry name" value="PyrdxlP-dep_Trfase_major"/>
</dbReference>
<dbReference type="Pfam" id="PF00155">
    <property type="entry name" value="Aminotran_1_2"/>
    <property type="match status" value="1"/>
</dbReference>
<dbReference type="Proteomes" id="UP001645859">
    <property type="component" value="Unassembled WGS sequence"/>
</dbReference>
<dbReference type="PANTHER" id="PTHR43525:SF2">
    <property type="entry name" value="CYSTATHIONINE BETA-LYASE-RELATED"/>
    <property type="match status" value="1"/>
</dbReference>
<accession>A0ABS1SGI8</accession>
<dbReference type="RefSeq" id="WP_202344955.1">
    <property type="nucleotide sequence ID" value="NZ_BAAAPI010000003.1"/>
</dbReference>
<dbReference type="EC" id="4.4.1.13" evidence="2"/>
<proteinExistence type="inferred from homology"/>
<keyword evidence="9" id="KW-1185">Reference proteome</keyword>
<evidence type="ECO:0000256" key="1">
    <source>
        <dbReference type="ARBA" id="ARBA00001933"/>
    </source>
</evidence>
<dbReference type="EMBL" id="QYAC01000005">
    <property type="protein sequence ID" value="MBL3679673.1"/>
    <property type="molecule type" value="Genomic_DNA"/>
</dbReference>
<dbReference type="CDD" id="cd00609">
    <property type="entry name" value="AAT_like"/>
    <property type="match status" value="1"/>
</dbReference>
<dbReference type="InterPro" id="IPR015422">
    <property type="entry name" value="PyrdxlP-dep_Trfase_small"/>
</dbReference>
<evidence type="ECO:0000256" key="3">
    <source>
        <dbReference type="ARBA" id="ARBA00022898"/>
    </source>
</evidence>
<keyword evidence="8" id="KW-0808">Transferase</keyword>
<name>A0ABS1SGI8_9MICO</name>